<dbReference type="Proteomes" id="UP000324222">
    <property type="component" value="Unassembled WGS sequence"/>
</dbReference>
<feature type="region of interest" description="Disordered" evidence="1">
    <location>
        <begin position="47"/>
        <end position="78"/>
    </location>
</feature>
<dbReference type="EMBL" id="VSRR010032407">
    <property type="protein sequence ID" value="MPC71159.1"/>
    <property type="molecule type" value="Genomic_DNA"/>
</dbReference>
<evidence type="ECO:0000256" key="1">
    <source>
        <dbReference type="SAM" id="MobiDB-lite"/>
    </source>
</evidence>
<keyword evidence="3" id="KW-1185">Reference proteome</keyword>
<sequence length="78" mass="8920">MYKVTVPWNVPFRMFKTAKFTNRAQWHCLAWASGALDRIHHKAKESTEIEPFSQEGSPRLPYNSLGSAPNVFSPKKCP</sequence>
<comment type="caution">
    <text evidence="2">The sequence shown here is derived from an EMBL/GenBank/DDBJ whole genome shotgun (WGS) entry which is preliminary data.</text>
</comment>
<dbReference type="AlphaFoldDB" id="A0A5B7HN51"/>
<protein>
    <submittedName>
        <fullName evidence="2">Uncharacterized protein</fullName>
    </submittedName>
</protein>
<gene>
    <name evidence="2" type="ORF">E2C01_065429</name>
</gene>
<evidence type="ECO:0000313" key="3">
    <source>
        <dbReference type="Proteomes" id="UP000324222"/>
    </source>
</evidence>
<evidence type="ECO:0000313" key="2">
    <source>
        <dbReference type="EMBL" id="MPC71159.1"/>
    </source>
</evidence>
<accession>A0A5B7HN51</accession>
<organism evidence="2 3">
    <name type="scientific">Portunus trituberculatus</name>
    <name type="common">Swimming crab</name>
    <name type="synonym">Neptunus trituberculatus</name>
    <dbReference type="NCBI Taxonomy" id="210409"/>
    <lineage>
        <taxon>Eukaryota</taxon>
        <taxon>Metazoa</taxon>
        <taxon>Ecdysozoa</taxon>
        <taxon>Arthropoda</taxon>
        <taxon>Crustacea</taxon>
        <taxon>Multicrustacea</taxon>
        <taxon>Malacostraca</taxon>
        <taxon>Eumalacostraca</taxon>
        <taxon>Eucarida</taxon>
        <taxon>Decapoda</taxon>
        <taxon>Pleocyemata</taxon>
        <taxon>Brachyura</taxon>
        <taxon>Eubrachyura</taxon>
        <taxon>Portunoidea</taxon>
        <taxon>Portunidae</taxon>
        <taxon>Portuninae</taxon>
        <taxon>Portunus</taxon>
    </lineage>
</organism>
<name>A0A5B7HN51_PORTR</name>
<reference evidence="2 3" key="1">
    <citation type="submission" date="2019-05" db="EMBL/GenBank/DDBJ databases">
        <title>Another draft genome of Portunus trituberculatus and its Hox gene families provides insights of decapod evolution.</title>
        <authorList>
            <person name="Jeong J.-H."/>
            <person name="Song I."/>
            <person name="Kim S."/>
            <person name="Choi T."/>
            <person name="Kim D."/>
            <person name="Ryu S."/>
            <person name="Kim W."/>
        </authorList>
    </citation>
    <scope>NUCLEOTIDE SEQUENCE [LARGE SCALE GENOMIC DNA]</scope>
    <source>
        <tissue evidence="2">Muscle</tissue>
    </source>
</reference>
<proteinExistence type="predicted"/>